<dbReference type="InterPro" id="IPR012910">
    <property type="entry name" value="Plug_dom"/>
</dbReference>
<name>A0A1N6G987_9BACT</name>
<dbReference type="RefSeq" id="WP_234979671.1">
    <property type="nucleotide sequence ID" value="NZ_FSRA01000001.1"/>
</dbReference>
<reference evidence="4 5" key="1">
    <citation type="submission" date="2016-11" db="EMBL/GenBank/DDBJ databases">
        <authorList>
            <person name="Jaros S."/>
            <person name="Januszkiewicz K."/>
            <person name="Wedrychowicz H."/>
        </authorList>
    </citation>
    <scope>NUCLEOTIDE SEQUENCE [LARGE SCALE GENOMIC DNA]</scope>
    <source>
        <strain evidence="4 5">DSM 24787</strain>
    </source>
</reference>
<dbReference type="Proteomes" id="UP000185003">
    <property type="component" value="Unassembled WGS sequence"/>
</dbReference>
<feature type="signal peptide" evidence="2">
    <location>
        <begin position="1"/>
        <end position="35"/>
    </location>
</feature>
<dbReference type="AlphaFoldDB" id="A0A1N6G987"/>
<dbReference type="NCBIfam" id="TIGR04056">
    <property type="entry name" value="OMP_RagA_SusC"/>
    <property type="match status" value="1"/>
</dbReference>
<protein>
    <submittedName>
        <fullName evidence="4">TonB-linked outer membrane protein, SusC/RagA family</fullName>
    </submittedName>
</protein>
<dbReference type="Pfam" id="PF07715">
    <property type="entry name" value="Plug"/>
    <property type="match status" value="1"/>
</dbReference>
<dbReference type="PROSITE" id="PS51257">
    <property type="entry name" value="PROKAR_LIPOPROTEIN"/>
    <property type="match status" value="1"/>
</dbReference>
<dbReference type="SUPFAM" id="SSF56935">
    <property type="entry name" value="Porins"/>
    <property type="match status" value="1"/>
</dbReference>
<keyword evidence="5" id="KW-1185">Reference proteome</keyword>
<dbReference type="FunFam" id="2.170.130.10:FF:000003">
    <property type="entry name" value="SusC/RagA family TonB-linked outer membrane protein"/>
    <property type="match status" value="1"/>
</dbReference>
<dbReference type="InterPro" id="IPR008969">
    <property type="entry name" value="CarboxyPept-like_regulatory"/>
</dbReference>
<dbReference type="PROSITE" id="PS52016">
    <property type="entry name" value="TONB_DEPENDENT_REC_3"/>
    <property type="match status" value="1"/>
</dbReference>
<evidence type="ECO:0000256" key="1">
    <source>
        <dbReference type="PROSITE-ProRule" id="PRU01360"/>
    </source>
</evidence>
<keyword evidence="1" id="KW-1134">Transmembrane beta strand</keyword>
<evidence type="ECO:0000313" key="5">
    <source>
        <dbReference type="Proteomes" id="UP000185003"/>
    </source>
</evidence>
<dbReference type="InterPro" id="IPR023996">
    <property type="entry name" value="TonB-dep_OMP_SusC/RagA"/>
</dbReference>
<gene>
    <name evidence="4" type="ORF">SAMN04488055_2650</name>
</gene>
<dbReference type="Gene3D" id="2.170.130.10">
    <property type="entry name" value="TonB-dependent receptor, plug domain"/>
    <property type="match status" value="1"/>
</dbReference>
<dbReference type="GO" id="GO:0009279">
    <property type="term" value="C:cell outer membrane"/>
    <property type="evidence" value="ECO:0007669"/>
    <property type="project" value="UniProtKB-SubCell"/>
</dbReference>
<dbReference type="InterPro" id="IPR037066">
    <property type="entry name" value="Plug_dom_sf"/>
</dbReference>
<feature type="domain" description="TonB-dependent receptor plug" evidence="3">
    <location>
        <begin position="139"/>
        <end position="247"/>
    </location>
</feature>
<dbReference type="InterPro" id="IPR039426">
    <property type="entry name" value="TonB-dep_rcpt-like"/>
</dbReference>
<evidence type="ECO:0000256" key="2">
    <source>
        <dbReference type="SAM" id="SignalP"/>
    </source>
</evidence>
<proteinExistence type="inferred from homology"/>
<keyword evidence="2" id="KW-0732">Signal</keyword>
<accession>A0A1N6G987</accession>
<dbReference type="EMBL" id="FSRA01000001">
    <property type="protein sequence ID" value="SIO04119.1"/>
    <property type="molecule type" value="Genomic_DNA"/>
</dbReference>
<feature type="chain" id="PRO_5013337435" evidence="2">
    <location>
        <begin position="36"/>
        <end position="1065"/>
    </location>
</feature>
<keyword evidence="1" id="KW-0813">Transport</keyword>
<organism evidence="4 5">
    <name type="scientific">Chitinophaga niabensis</name>
    <dbReference type="NCBI Taxonomy" id="536979"/>
    <lineage>
        <taxon>Bacteria</taxon>
        <taxon>Pseudomonadati</taxon>
        <taxon>Bacteroidota</taxon>
        <taxon>Chitinophagia</taxon>
        <taxon>Chitinophagales</taxon>
        <taxon>Chitinophagaceae</taxon>
        <taxon>Chitinophaga</taxon>
    </lineage>
</organism>
<keyword evidence="1" id="KW-0998">Cell outer membrane</keyword>
<sequence length="1065" mass="119962">MKKLFWRQAMRRLSGFAIIVMGVACLVMAALPASAESNPDPISFVQRDSTLHGRITDSLGTPLPGVTIKIKGSSNGTATNTDGYYQLAAPKNAVLQVSYIGFLPQEVNVAGRSLVDIILQSSATQIGETVVVAFGRQKKTEVVGAVTSINPAEMKIPSSNLTQALAGRLAGVIAYQRSGEPGQDNAEFFIRGVTTFGYKQDPLILIDGMELTTTDLARMNVDDIATFTIMKDATATSLYGARGANGVILVTTKEGKEGAARINIRLESSLSKPTRDLEMADNVTYMKLHNEAIITRNPLAITPYSQYKIDQTAAGANPVAFPSNNWQDVLLKKQTINKRGNFNVSGGGKVAMYNISGSYSHDNGLFKVDKRNNFNSGIDLKSYGLRANLNVNITPTTKAGFRFYGSFDDYNGPIQGGEYMYRLVMRSNPVLFPAYFPKDAEHEHVRHIMFGNAENGAYINPYAEMVKGYKDYSRALMLAQFEVNQDLKAITEGLRFRGMMNTNRESFFDIARNYIPFYYQMGFYDKRTDTYRYDQIEQGEEFLSNGVGKRNVTTNFYLESALDYRRVFNKYHTLSGMLVYMMRNKLEATDGDIQSSLPFRNSGLSGRLTYGYDDRYFVEFNFGYNGSERFYKTERFGFFPSAGMGWTVSNEPFWKPFKRVVNNLKLRGTYGLVGNDAIGRKQDRFFYLSNINMKNSAKGASFGFENALTQQGVSISRYDNRFITWETSDKTNLGIELGLFEAINIQADFWHDYRHNILMARTTIPASMGLQATTYANMGRASSQGLDFSIDGNKHFSQNFWVGLRGNFTLSANKYRKFEEPEYNEKYLSKIGYSTNQVWGFIAERLFVDEHDVANSPRQTFSTDYMAGDIKYRDVNGDGEITDLDKVPIGNPEKPEIVYGFGVTAGYKGFDFSMFFQGMAQESFWINPGAVSPFGAYNYSGEAALPGRPVNQLMKAIADDHWSEDNRNIYALWPRLSEQMSANNAQTSTWWMRDGSFLRLKSIEIGYTLPKPLQRRYSMTNFRIYMNGTNLLTWSKFKLWDVEMAGEGLDYPIQKVFNLGLMVSF</sequence>
<dbReference type="Pfam" id="PF13715">
    <property type="entry name" value="CarbopepD_reg_2"/>
    <property type="match status" value="1"/>
</dbReference>
<comment type="similarity">
    <text evidence="1">Belongs to the TonB-dependent receptor family.</text>
</comment>
<keyword evidence="1" id="KW-0812">Transmembrane</keyword>
<dbReference type="Gene3D" id="2.60.40.1120">
    <property type="entry name" value="Carboxypeptidase-like, regulatory domain"/>
    <property type="match status" value="1"/>
</dbReference>
<dbReference type="InterPro" id="IPR023997">
    <property type="entry name" value="TonB-dep_OMP_SusC/RagA_CS"/>
</dbReference>
<keyword evidence="1" id="KW-0472">Membrane</keyword>
<dbReference type="NCBIfam" id="TIGR04057">
    <property type="entry name" value="SusC_RagA_signa"/>
    <property type="match status" value="1"/>
</dbReference>
<comment type="subcellular location">
    <subcellularLocation>
        <location evidence="1">Cell outer membrane</location>
        <topology evidence="1">Multi-pass membrane protein</topology>
    </subcellularLocation>
</comment>
<evidence type="ECO:0000259" key="3">
    <source>
        <dbReference type="Pfam" id="PF07715"/>
    </source>
</evidence>
<evidence type="ECO:0000313" key="4">
    <source>
        <dbReference type="EMBL" id="SIO04119.1"/>
    </source>
</evidence>
<dbReference type="STRING" id="536979.SAMN04488055_2650"/>
<dbReference type="SUPFAM" id="SSF49464">
    <property type="entry name" value="Carboxypeptidase regulatory domain-like"/>
    <property type="match status" value="1"/>
</dbReference>